<keyword evidence="6" id="KW-0333">Golgi apparatus</keyword>
<dbReference type="Pfam" id="PF04124">
    <property type="entry name" value="Dor1"/>
    <property type="match status" value="1"/>
</dbReference>
<evidence type="ECO:0000313" key="10">
    <source>
        <dbReference type="Ensembl" id="ENSSRHP00000059579.1"/>
    </source>
</evidence>
<protein>
    <recommendedName>
        <fullName evidence="3">Conserved oligomeric Golgi complex subunit 8</fullName>
    </recommendedName>
    <alternativeName>
        <fullName evidence="8">Component of oligomeric Golgi complex 8</fullName>
    </alternativeName>
</protein>
<comment type="subcellular location">
    <subcellularLocation>
        <location evidence="1">Golgi apparatus membrane</location>
        <topology evidence="1">Peripheral membrane protein</topology>
    </subcellularLocation>
</comment>
<keyword evidence="5" id="KW-0653">Protein transport</keyword>
<evidence type="ECO:0000256" key="7">
    <source>
        <dbReference type="ARBA" id="ARBA00023136"/>
    </source>
</evidence>
<keyword evidence="7" id="KW-0472">Membrane</keyword>
<reference evidence="10" key="1">
    <citation type="submission" date="2025-08" db="UniProtKB">
        <authorList>
            <consortium name="Ensembl"/>
        </authorList>
    </citation>
    <scope>IDENTIFICATION</scope>
</reference>
<dbReference type="GO" id="GO:0000139">
    <property type="term" value="C:Golgi membrane"/>
    <property type="evidence" value="ECO:0007669"/>
    <property type="project" value="UniProtKB-SubCell"/>
</dbReference>
<evidence type="ECO:0000256" key="6">
    <source>
        <dbReference type="ARBA" id="ARBA00023034"/>
    </source>
</evidence>
<keyword evidence="11" id="KW-1185">Reference proteome</keyword>
<proteinExistence type="inferred from homology"/>
<comment type="similarity">
    <text evidence="2">Belongs to the COG8 family.</text>
</comment>
<sequence>MAAVDVEDESILASIFKDSFPENWREKPDFAAYLSQLSSCGVDELNREPERLAEERAQILQQTRELAFTNYKTFIRTADCTRHIYTDFSTVENCLSKLLHKLPSFTERCRSVLHSLCAENNGRNTSSYLLDTSNVFIDLMVYLCPFSLSHCVEGTAVCVTKRESSETEAVQLIEDLRLCCPIGLAQEVSRCVEEALIKVTKLILVFHRAEESAFSSRERELFVQFCSAFAEDMVPFLNRCLQVLFPPAQLALILGVPPTQVYKYGSLGCINVNAVLEPLEFVLPQKEPEPVTSVLELCTDLSSLTTAESDPSPALKPITPQEEKPVLSEQQEPVSASDPRLSQKENISAESVSTEQNNPILEPEMTFDVQDLTGPDDLSTTDVNVEEMLSK</sequence>
<dbReference type="Ensembl" id="ENSSRHT00000061242.1">
    <property type="protein sequence ID" value="ENSSRHP00000059579.1"/>
    <property type="gene ID" value="ENSSRHG00000029857.1"/>
</dbReference>
<name>A0A673K1X6_9TELE</name>
<dbReference type="AlphaFoldDB" id="A0A673K1X6"/>
<organism evidence="10 11">
    <name type="scientific">Sinocyclocheilus rhinocerous</name>
    <dbReference type="NCBI Taxonomy" id="307959"/>
    <lineage>
        <taxon>Eukaryota</taxon>
        <taxon>Metazoa</taxon>
        <taxon>Chordata</taxon>
        <taxon>Craniata</taxon>
        <taxon>Vertebrata</taxon>
        <taxon>Euteleostomi</taxon>
        <taxon>Actinopterygii</taxon>
        <taxon>Neopterygii</taxon>
        <taxon>Teleostei</taxon>
        <taxon>Ostariophysi</taxon>
        <taxon>Cypriniformes</taxon>
        <taxon>Cyprinidae</taxon>
        <taxon>Cyprininae</taxon>
        <taxon>Sinocyclocheilus</taxon>
    </lineage>
</organism>
<dbReference type="GO" id="GO:0017119">
    <property type="term" value="C:Golgi transport complex"/>
    <property type="evidence" value="ECO:0007669"/>
    <property type="project" value="InterPro"/>
</dbReference>
<evidence type="ECO:0000256" key="8">
    <source>
        <dbReference type="ARBA" id="ARBA00031347"/>
    </source>
</evidence>
<feature type="region of interest" description="Disordered" evidence="9">
    <location>
        <begin position="305"/>
        <end position="391"/>
    </location>
</feature>
<reference evidence="10" key="2">
    <citation type="submission" date="2025-09" db="UniProtKB">
        <authorList>
            <consortium name="Ensembl"/>
        </authorList>
    </citation>
    <scope>IDENTIFICATION</scope>
</reference>
<evidence type="ECO:0000256" key="9">
    <source>
        <dbReference type="SAM" id="MobiDB-lite"/>
    </source>
</evidence>
<evidence type="ECO:0000256" key="5">
    <source>
        <dbReference type="ARBA" id="ARBA00022927"/>
    </source>
</evidence>
<gene>
    <name evidence="10" type="primary">LOC107705763</name>
</gene>
<keyword evidence="4" id="KW-0813">Transport</keyword>
<feature type="compositionally biased region" description="Polar residues" evidence="9">
    <location>
        <begin position="344"/>
        <end position="359"/>
    </location>
</feature>
<evidence type="ECO:0000256" key="3">
    <source>
        <dbReference type="ARBA" id="ARBA00020983"/>
    </source>
</evidence>
<evidence type="ECO:0000256" key="4">
    <source>
        <dbReference type="ARBA" id="ARBA00022448"/>
    </source>
</evidence>
<dbReference type="PANTHER" id="PTHR21311:SF0">
    <property type="entry name" value="CONSERVED OLIGOMERIC GOLGI COMPLEX SUBUNIT 8"/>
    <property type="match status" value="1"/>
</dbReference>
<evidence type="ECO:0000256" key="1">
    <source>
        <dbReference type="ARBA" id="ARBA00004395"/>
    </source>
</evidence>
<dbReference type="PANTHER" id="PTHR21311">
    <property type="entry name" value="CONSERVED OLIGOMERIC GOLGI COMPLEX COMPONENT 8"/>
    <property type="match status" value="1"/>
</dbReference>
<dbReference type="InterPro" id="IPR007255">
    <property type="entry name" value="COG8"/>
</dbReference>
<dbReference type="GO" id="GO:0015031">
    <property type="term" value="P:protein transport"/>
    <property type="evidence" value="ECO:0007669"/>
    <property type="project" value="UniProtKB-KW"/>
</dbReference>
<accession>A0A673K1X6</accession>
<evidence type="ECO:0000313" key="11">
    <source>
        <dbReference type="Proteomes" id="UP000472270"/>
    </source>
</evidence>
<dbReference type="GO" id="GO:0006891">
    <property type="term" value="P:intra-Golgi vesicle-mediated transport"/>
    <property type="evidence" value="ECO:0007669"/>
    <property type="project" value="TreeGrafter"/>
</dbReference>
<dbReference type="Proteomes" id="UP000472270">
    <property type="component" value="Unassembled WGS sequence"/>
</dbReference>
<evidence type="ECO:0000256" key="2">
    <source>
        <dbReference type="ARBA" id="ARBA00006419"/>
    </source>
</evidence>